<gene>
    <name evidence="1" type="ORF">ID09_04255</name>
</gene>
<organism evidence="1 2">
    <name type="scientific">Streptococcus suis 6407</name>
    <dbReference type="NCBI Taxonomy" id="1214179"/>
    <lineage>
        <taxon>Bacteria</taxon>
        <taxon>Bacillati</taxon>
        <taxon>Bacillota</taxon>
        <taxon>Bacilli</taxon>
        <taxon>Lactobacillales</taxon>
        <taxon>Streptococcaceae</taxon>
        <taxon>Streptococcus</taxon>
    </lineage>
</organism>
<dbReference type="HOGENOM" id="CLU_2810760_0_0_9"/>
<evidence type="ECO:0000313" key="1">
    <source>
        <dbReference type="EMBL" id="AIG43293.1"/>
    </source>
</evidence>
<dbReference type="RefSeq" id="WP_024390600.1">
    <property type="nucleotide sequence ID" value="NZ_ALLE01000009.1"/>
</dbReference>
<name>A0A075SHJ2_STRSU</name>
<sequence length="67" mass="7327">MNDFESLKQASYKLIAEYIEKNPADVATTAIIDVIEKLLAAKGMQVDRLATEKAAKTLNDIADKASE</sequence>
<dbReference type="Proteomes" id="UP000028185">
    <property type="component" value="Chromosome"/>
</dbReference>
<accession>A0A075SHJ2</accession>
<proteinExistence type="predicted"/>
<protein>
    <submittedName>
        <fullName evidence="1">Uncharacterized protein</fullName>
    </submittedName>
</protein>
<dbReference type="AlphaFoldDB" id="A0A075SHJ2"/>
<dbReference type="EMBL" id="CP008921">
    <property type="protein sequence ID" value="AIG43293.1"/>
    <property type="molecule type" value="Genomic_DNA"/>
</dbReference>
<reference evidence="1 2" key="1">
    <citation type="journal article" date="2014" name="Genome Announc.">
        <title>Whole-Genome Sequence of Streptococcus suis Serotype 4 Reference Strain 6407.</title>
        <authorList>
            <person name="Wang K."/>
            <person name="Chen J."/>
            <person name="Yao H."/>
            <person name="Lu C."/>
        </authorList>
    </citation>
    <scope>NUCLEOTIDE SEQUENCE [LARGE SCALE GENOMIC DNA]</scope>
    <source>
        <strain evidence="1">6407</strain>
    </source>
</reference>
<evidence type="ECO:0000313" key="2">
    <source>
        <dbReference type="Proteomes" id="UP000028185"/>
    </source>
</evidence>